<name>A0ABY8UYJ9_9BACI</name>
<keyword evidence="1" id="KW-1133">Transmembrane helix</keyword>
<evidence type="ECO:0000313" key="2">
    <source>
        <dbReference type="EMBL" id="WIF98435.1"/>
    </source>
</evidence>
<feature type="transmembrane region" description="Helical" evidence="1">
    <location>
        <begin position="6"/>
        <end position="28"/>
    </location>
</feature>
<sequence>MVLGPLVLPVHLVVLTISLGSGVFFFMLTSPFSKTRTRHVLSEMIGLFVWLVVFVWIGKVLLKWRLFFEDPVSILIYPSNHQALYIGIVFTVLYSLWAYRDREKLQGIGLSALVMLNYASFVYFFISVIWASGRAVYLGEMALGVVLVIWQVVVINRDSATSGWAGIAGALSVGKLILALQFGETFFFHYKVDLWFWIFIGMLFIPLFYKKKVRI</sequence>
<accession>A0ABY8UYJ9</accession>
<proteinExistence type="predicted"/>
<keyword evidence="3" id="KW-1185">Reference proteome</keyword>
<feature type="transmembrane region" description="Helical" evidence="1">
    <location>
        <begin position="194"/>
        <end position="209"/>
    </location>
</feature>
<evidence type="ECO:0000313" key="3">
    <source>
        <dbReference type="Proteomes" id="UP001236652"/>
    </source>
</evidence>
<gene>
    <name evidence="2" type="ORF">QNI29_01830</name>
</gene>
<dbReference type="EMBL" id="CP126446">
    <property type="protein sequence ID" value="WIF98435.1"/>
    <property type="molecule type" value="Genomic_DNA"/>
</dbReference>
<keyword evidence="1" id="KW-0472">Membrane</keyword>
<protein>
    <submittedName>
        <fullName evidence="2">Uncharacterized protein</fullName>
    </submittedName>
</protein>
<organism evidence="2 3">
    <name type="scientific">Pontibacillus chungwhensis</name>
    <dbReference type="NCBI Taxonomy" id="265426"/>
    <lineage>
        <taxon>Bacteria</taxon>
        <taxon>Bacillati</taxon>
        <taxon>Bacillota</taxon>
        <taxon>Bacilli</taxon>
        <taxon>Bacillales</taxon>
        <taxon>Bacillaceae</taxon>
        <taxon>Pontibacillus</taxon>
    </lineage>
</organism>
<feature type="transmembrane region" description="Helical" evidence="1">
    <location>
        <begin position="40"/>
        <end position="62"/>
    </location>
</feature>
<feature type="transmembrane region" description="Helical" evidence="1">
    <location>
        <begin position="82"/>
        <end position="99"/>
    </location>
</feature>
<feature type="transmembrane region" description="Helical" evidence="1">
    <location>
        <begin position="136"/>
        <end position="155"/>
    </location>
</feature>
<dbReference type="RefSeq" id="WP_231419776.1">
    <property type="nucleotide sequence ID" value="NZ_CP126446.1"/>
</dbReference>
<feature type="transmembrane region" description="Helical" evidence="1">
    <location>
        <begin position="162"/>
        <end position="182"/>
    </location>
</feature>
<dbReference type="Proteomes" id="UP001236652">
    <property type="component" value="Chromosome"/>
</dbReference>
<feature type="transmembrane region" description="Helical" evidence="1">
    <location>
        <begin position="111"/>
        <end position="130"/>
    </location>
</feature>
<reference evidence="2 3" key="1">
    <citation type="submission" date="2023-05" db="EMBL/GenBank/DDBJ databases">
        <title>Comparative genomics reveals the evidence of polycyclic aromatic hydrocarbons degradation in moderately halophilic genus Pontibacillus.</title>
        <authorList>
            <person name="Yang H."/>
            <person name="Qian Z."/>
        </authorList>
    </citation>
    <scope>NUCLEOTIDE SEQUENCE [LARGE SCALE GENOMIC DNA]</scope>
    <source>
        <strain evidence="3">HN14</strain>
    </source>
</reference>
<keyword evidence="1" id="KW-0812">Transmembrane</keyword>
<evidence type="ECO:0000256" key="1">
    <source>
        <dbReference type="SAM" id="Phobius"/>
    </source>
</evidence>